<dbReference type="GO" id="GO:0006644">
    <property type="term" value="P:phospholipid metabolic process"/>
    <property type="evidence" value="ECO:0007669"/>
    <property type="project" value="InterPro"/>
</dbReference>
<evidence type="ECO:0000256" key="6">
    <source>
        <dbReference type="ARBA" id="ARBA00023098"/>
    </source>
</evidence>
<reference evidence="9" key="1">
    <citation type="journal article" date="2023" name="IScience">
        <title>Live-bearing cockroach genome reveals convergent evolutionary mechanisms linked to viviparity in insects and beyond.</title>
        <authorList>
            <person name="Fouks B."/>
            <person name="Harrison M.C."/>
            <person name="Mikhailova A.A."/>
            <person name="Marchal E."/>
            <person name="English S."/>
            <person name="Carruthers M."/>
            <person name="Jennings E.C."/>
            <person name="Chiamaka E.L."/>
            <person name="Frigard R.A."/>
            <person name="Pippel M."/>
            <person name="Attardo G.M."/>
            <person name="Benoit J.B."/>
            <person name="Bornberg-Bauer E."/>
            <person name="Tobe S.S."/>
        </authorList>
    </citation>
    <scope>NUCLEOTIDE SEQUENCE</scope>
    <source>
        <strain evidence="9">Stay&amp;Tobe</strain>
    </source>
</reference>
<sequence length="340" mass="39403">SWMRDAAGLQLDSQHRIGPGCSWIAAGLGFRTTRSIFSSWMQLNWESVKLRQLTDGTHFIQLIYGADDEIRDCEFLRQKKIVRDFLESFRYDVERAKVSSDSDSDFSDMESFRNVTFQILDNGVRLPADIAEWLDFQALKTKCKQNHREMKKLIRHKQHGTAEQKRHANNHLERKKRGLSEMFIVPDTKWCGHRQLAKGYLDLGGLSDLDRCCRRHDLCPRSIPGFTTKYHMFNLRPFSVSHCHCDRRRKRELMDLFRIPGTKWCGKGQSATKYTNLGGFGRADKCCRVHDTACPFYIAGFEEKYGLFNWRINTIMHCACDERHSSTVAASHGHSQAQSN</sequence>
<keyword evidence="10" id="KW-1185">Reference proteome</keyword>
<evidence type="ECO:0000256" key="3">
    <source>
        <dbReference type="ARBA" id="ARBA00013278"/>
    </source>
</evidence>
<dbReference type="PROSITE" id="PS00118">
    <property type="entry name" value="PA2_HIS"/>
    <property type="match status" value="1"/>
</dbReference>
<accession>A0AAD8EQC7</accession>
<dbReference type="GO" id="GO:0016042">
    <property type="term" value="P:lipid catabolic process"/>
    <property type="evidence" value="ECO:0007669"/>
    <property type="project" value="UniProtKB-KW"/>
</dbReference>
<comment type="caution">
    <text evidence="9">The sequence shown here is derived from an EMBL/GenBank/DDBJ whole genome shotgun (WGS) entry which is preliminary data.</text>
</comment>
<keyword evidence="6" id="KW-0443">Lipid metabolism</keyword>
<evidence type="ECO:0000256" key="7">
    <source>
        <dbReference type="ARBA" id="ARBA00029903"/>
    </source>
</evidence>
<comment type="subcellular location">
    <subcellularLocation>
        <location evidence="2">Secreted</location>
    </subcellularLocation>
</comment>
<dbReference type="PANTHER" id="PTHR12253">
    <property type="entry name" value="RH14732P"/>
    <property type="match status" value="1"/>
</dbReference>
<keyword evidence="5" id="KW-0442">Lipid degradation</keyword>
<dbReference type="InterPro" id="IPR016090">
    <property type="entry name" value="PLA2-like_dom"/>
</dbReference>
<dbReference type="GO" id="GO:0004623">
    <property type="term" value="F:phospholipase A2 activity"/>
    <property type="evidence" value="ECO:0007669"/>
    <property type="project" value="UniProtKB-EC"/>
</dbReference>
<keyword evidence="4" id="KW-0964">Secreted</keyword>
<proteinExistence type="predicted"/>
<dbReference type="GO" id="GO:0005576">
    <property type="term" value="C:extracellular region"/>
    <property type="evidence" value="ECO:0007669"/>
    <property type="project" value="UniProtKB-SubCell"/>
</dbReference>
<evidence type="ECO:0000259" key="8">
    <source>
        <dbReference type="Pfam" id="PF05826"/>
    </source>
</evidence>
<dbReference type="Pfam" id="PF05826">
    <property type="entry name" value="Phospholip_A2_2"/>
    <property type="match status" value="2"/>
</dbReference>
<dbReference type="EMBL" id="JASPKZ010001239">
    <property type="protein sequence ID" value="KAJ9598184.1"/>
    <property type="molecule type" value="Genomic_DNA"/>
</dbReference>
<evidence type="ECO:0000313" key="10">
    <source>
        <dbReference type="Proteomes" id="UP001233999"/>
    </source>
</evidence>
<gene>
    <name evidence="9" type="ORF">L9F63_011133</name>
</gene>
<evidence type="ECO:0000256" key="2">
    <source>
        <dbReference type="ARBA" id="ARBA00004613"/>
    </source>
</evidence>
<comment type="cofactor">
    <cofactor evidence="1">
        <name>Ca(2+)</name>
        <dbReference type="ChEBI" id="CHEBI:29108"/>
    </cofactor>
</comment>
<feature type="domain" description="Phospholipase A2-like central" evidence="8">
    <location>
        <begin position="259"/>
        <end position="331"/>
    </location>
</feature>
<dbReference type="GO" id="GO:0050482">
    <property type="term" value="P:arachidonate secretion"/>
    <property type="evidence" value="ECO:0007669"/>
    <property type="project" value="InterPro"/>
</dbReference>
<feature type="non-terminal residue" evidence="9">
    <location>
        <position position="1"/>
    </location>
</feature>
<dbReference type="InterPro" id="IPR036444">
    <property type="entry name" value="PLipase_A2_dom_sf"/>
</dbReference>
<reference evidence="9" key="2">
    <citation type="submission" date="2023-05" db="EMBL/GenBank/DDBJ databases">
        <authorList>
            <person name="Fouks B."/>
        </authorList>
    </citation>
    <scope>NUCLEOTIDE SEQUENCE</scope>
    <source>
        <strain evidence="9">Stay&amp;Tobe</strain>
        <tissue evidence="9">Testes</tissue>
    </source>
</reference>
<evidence type="ECO:0000313" key="9">
    <source>
        <dbReference type="EMBL" id="KAJ9598184.1"/>
    </source>
</evidence>
<dbReference type="EC" id="3.1.1.4" evidence="3"/>
<dbReference type="Gene3D" id="1.20.90.10">
    <property type="entry name" value="Phospholipase A2 domain"/>
    <property type="match status" value="2"/>
</dbReference>
<evidence type="ECO:0000256" key="5">
    <source>
        <dbReference type="ARBA" id="ARBA00022963"/>
    </source>
</evidence>
<name>A0AAD8EQC7_DIPPU</name>
<feature type="domain" description="Phospholipase A2-like central" evidence="8">
    <location>
        <begin position="184"/>
        <end position="251"/>
    </location>
</feature>
<evidence type="ECO:0000256" key="4">
    <source>
        <dbReference type="ARBA" id="ARBA00022525"/>
    </source>
</evidence>
<dbReference type="SUPFAM" id="SSF48619">
    <property type="entry name" value="Phospholipase A2, PLA2"/>
    <property type="match status" value="2"/>
</dbReference>
<protein>
    <recommendedName>
        <fullName evidence="3">phospholipase A2</fullName>
        <ecNumber evidence="3">3.1.1.4</ecNumber>
    </recommendedName>
    <alternativeName>
        <fullName evidence="7">Phosphatidylcholine 2-acylhydrolase</fullName>
    </alternativeName>
</protein>
<dbReference type="InterPro" id="IPR033113">
    <property type="entry name" value="PLA2_histidine"/>
</dbReference>
<feature type="non-terminal residue" evidence="9">
    <location>
        <position position="340"/>
    </location>
</feature>
<dbReference type="Proteomes" id="UP001233999">
    <property type="component" value="Unassembled WGS sequence"/>
</dbReference>
<dbReference type="AlphaFoldDB" id="A0AAD8EQC7"/>
<organism evidence="9 10">
    <name type="scientific">Diploptera punctata</name>
    <name type="common">Pacific beetle cockroach</name>
    <dbReference type="NCBI Taxonomy" id="6984"/>
    <lineage>
        <taxon>Eukaryota</taxon>
        <taxon>Metazoa</taxon>
        <taxon>Ecdysozoa</taxon>
        <taxon>Arthropoda</taxon>
        <taxon>Hexapoda</taxon>
        <taxon>Insecta</taxon>
        <taxon>Pterygota</taxon>
        <taxon>Neoptera</taxon>
        <taxon>Polyneoptera</taxon>
        <taxon>Dictyoptera</taxon>
        <taxon>Blattodea</taxon>
        <taxon>Blaberoidea</taxon>
        <taxon>Blaberidae</taxon>
        <taxon>Diplopterinae</taxon>
        <taxon>Diploptera</taxon>
    </lineage>
</organism>
<evidence type="ECO:0000256" key="1">
    <source>
        <dbReference type="ARBA" id="ARBA00001913"/>
    </source>
</evidence>